<dbReference type="Pfam" id="PF17384">
    <property type="entry name" value="DUF150_C"/>
    <property type="match status" value="1"/>
</dbReference>
<dbReference type="InterPro" id="IPR036847">
    <property type="entry name" value="RimP_C_sf"/>
</dbReference>
<dbReference type="InterPro" id="IPR028989">
    <property type="entry name" value="RimP_N"/>
</dbReference>
<dbReference type="PANTHER" id="PTHR33867">
    <property type="entry name" value="RIBOSOME MATURATION FACTOR RIMP"/>
    <property type="match status" value="1"/>
</dbReference>
<dbReference type="PANTHER" id="PTHR33867:SF1">
    <property type="entry name" value="RIBOSOME MATURATION FACTOR RIMP"/>
    <property type="match status" value="1"/>
</dbReference>
<dbReference type="AlphaFoldDB" id="H5SDL7"/>
<feature type="domain" description="Ribosome maturation factor RimP C-terminal" evidence="5">
    <location>
        <begin position="85"/>
        <end position="144"/>
    </location>
</feature>
<keyword evidence="2 3" id="KW-0690">Ribosome biogenesis</keyword>
<dbReference type="InterPro" id="IPR035956">
    <property type="entry name" value="RimP_N_sf"/>
</dbReference>
<protein>
    <recommendedName>
        <fullName evidence="3">Ribosome maturation factor RimP</fullName>
    </recommendedName>
</protein>
<comment type="function">
    <text evidence="3">Required for maturation of 30S ribosomal subunits.</text>
</comment>
<name>H5SDL7_9BACT</name>
<comment type="similarity">
    <text evidence="3">Belongs to the RimP family.</text>
</comment>
<dbReference type="Gene3D" id="3.30.300.70">
    <property type="entry name" value="RimP-like superfamily, N-terminal"/>
    <property type="match status" value="1"/>
</dbReference>
<evidence type="ECO:0000313" key="6">
    <source>
        <dbReference type="EMBL" id="BAL54253.1"/>
    </source>
</evidence>
<keyword evidence="1 3" id="KW-0963">Cytoplasm</keyword>
<feature type="domain" description="Ribosome maturation factor RimP N-terminal" evidence="4">
    <location>
        <begin position="14"/>
        <end position="82"/>
    </location>
</feature>
<dbReference type="HAMAP" id="MF_01077">
    <property type="entry name" value="RimP"/>
    <property type="match status" value="1"/>
</dbReference>
<comment type="subcellular location">
    <subcellularLocation>
        <location evidence="3">Cytoplasm</location>
    </subcellularLocation>
</comment>
<dbReference type="InterPro" id="IPR028998">
    <property type="entry name" value="RimP_C"/>
</dbReference>
<gene>
    <name evidence="3" type="primary">rimP</name>
    <name evidence="6" type="ORF">HGMM_F13G06C36</name>
</gene>
<dbReference type="EMBL" id="AP011682">
    <property type="protein sequence ID" value="BAL54253.1"/>
    <property type="molecule type" value="Genomic_DNA"/>
</dbReference>
<proteinExistence type="inferred from homology"/>
<dbReference type="GO" id="GO:0006412">
    <property type="term" value="P:translation"/>
    <property type="evidence" value="ECO:0007669"/>
    <property type="project" value="TreeGrafter"/>
</dbReference>
<dbReference type="InterPro" id="IPR003728">
    <property type="entry name" value="Ribosome_maturation_RimP"/>
</dbReference>
<organism evidence="6">
    <name type="scientific">uncultured Acetothermia bacterium</name>
    <dbReference type="NCBI Taxonomy" id="236499"/>
    <lineage>
        <taxon>Bacteria</taxon>
        <taxon>Candidatus Bipolaricaulota</taxon>
        <taxon>environmental samples</taxon>
    </lineage>
</organism>
<dbReference type="GO" id="GO:0005829">
    <property type="term" value="C:cytosol"/>
    <property type="evidence" value="ECO:0007669"/>
    <property type="project" value="TreeGrafter"/>
</dbReference>
<evidence type="ECO:0000256" key="2">
    <source>
        <dbReference type="ARBA" id="ARBA00022517"/>
    </source>
</evidence>
<evidence type="ECO:0000259" key="4">
    <source>
        <dbReference type="Pfam" id="PF02576"/>
    </source>
</evidence>
<dbReference type="SUPFAM" id="SSF74942">
    <property type="entry name" value="YhbC-like, C-terminal domain"/>
    <property type="match status" value="1"/>
</dbReference>
<evidence type="ECO:0000259" key="5">
    <source>
        <dbReference type="Pfam" id="PF17384"/>
    </source>
</evidence>
<evidence type="ECO:0000256" key="1">
    <source>
        <dbReference type="ARBA" id="ARBA00022490"/>
    </source>
</evidence>
<sequence>MISQLEVEIYREAERVARAHGVELYWLEVRAAGPRWQVVLYIDRAGGVTIDDCERVSRALEAPLDALIDHSYELEVSSPGIDRPLHTRAHYHKALGKPVELHLRQRTVVWGWLRGLTENAILLTDARGETVSIAFDDVHSARVIESRFL</sequence>
<dbReference type="SUPFAM" id="SSF75420">
    <property type="entry name" value="YhbC-like, N-terminal domain"/>
    <property type="match status" value="1"/>
</dbReference>
<reference evidence="6" key="1">
    <citation type="journal article" date="2005" name="Environ. Microbiol.">
        <title>Genetic and functional properties of uncultivated thermophilic crenarchaeotes from a subsurface gold mine as revealed by analysis of genome fragments.</title>
        <authorList>
            <person name="Nunoura T."/>
            <person name="Hirayama H."/>
            <person name="Takami H."/>
            <person name="Oida H."/>
            <person name="Nishi S."/>
            <person name="Shimamura S."/>
            <person name="Suzuki Y."/>
            <person name="Inagaki F."/>
            <person name="Takai K."/>
            <person name="Nealson K.H."/>
            <person name="Horikoshi K."/>
        </authorList>
    </citation>
    <scope>NUCLEOTIDE SEQUENCE</scope>
</reference>
<dbReference type="Pfam" id="PF02576">
    <property type="entry name" value="RimP_N"/>
    <property type="match status" value="1"/>
</dbReference>
<evidence type="ECO:0000256" key="3">
    <source>
        <dbReference type="HAMAP-Rule" id="MF_01077"/>
    </source>
</evidence>
<dbReference type="CDD" id="cd01734">
    <property type="entry name" value="YlxS_C"/>
    <property type="match status" value="1"/>
</dbReference>
<accession>H5SDL7</accession>
<reference evidence="6" key="2">
    <citation type="journal article" date="2012" name="PLoS ONE">
        <title>A Deeply Branching Thermophilic Bacterium with an Ancient Acetyl-CoA Pathway Dominates a Subsurface Ecosystem.</title>
        <authorList>
            <person name="Takami H."/>
            <person name="Noguchi H."/>
            <person name="Takaki Y."/>
            <person name="Uchiyama I."/>
            <person name="Toyoda A."/>
            <person name="Nishi S."/>
            <person name="Chee G.-J."/>
            <person name="Arai W."/>
            <person name="Nunoura T."/>
            <person name="Itoh T."/>
            <person name="Hattori M."/>
            <person name="Takai K."/>
        </authorList>
    </citation>
    <scope>NUCLEOTIDE SEQUENCE</scope>
</reference>
<dbReference type="GO" id="GO:0000028">
    <property type="term" value="P:ribosomal small subunit assembly"/>
    <property type="evidence" value="ECO:0007669"/>
    <property type="project" value="TreeGrafter"/>
</dbReference>